<organism evidence="3 4">
    <name type="scientific">Flagellimonas eckloniae</name>
    <dbReference type="NCBI Taxonomy" id="346185"/>
    <lineage>
        <taxon>Bacteria</taxon>
        <taxon>Pseudomonadati</taxon>
        <taxon>Bacteroidota</taxon>
        <taxon>Flavobacteriia</taxon>
        <taxon>Flavobacteriales</taxon>
        <taxon>Flavobacteriaceae</taxon>
        <taxon>Flagellimonas</taxon>
    </lineage>
</organism>
<name>A0A0N8WGK5_9FLAO</name>
<evidence type="ECO:0000259" key="2">
    <source>
        <dbReference type="Pfam" id="PF14240"/>
    </source>
</evidence>
<proteinExistence type="predicted"/>
<evidence type="ECO:0000313" key="3">
    <source>
        <dbReference type="EMBL" id="KQC31755.1"/>
    </source>
</evidence>
<dbReference type="RefSeq" id="WP_175288767.1">
    <property type="nucleotide sequence ID" value="NZ_LCTZ01000002.1"/>
</dbReference>
<dbReference type="PATRIC" id="fig|1547436.3.peg.2632"/>
<dbReference type="STRING" id="346185.AAY42_12740"/>
<gene>
    <name evidence="3" type="ORF">AAY42_12740</name>
</gene>
<protein>
    <recommendedName>
        <fullName evidence="2">YHYH domain-containing protein</fullName>
    </recommendedName>
</protein>
<dbReference type="Pfam" id="PF14240">
    <property type="entry name" value="YHYH"/>
    <property type="match status" value="1"/>
</dbReference>
<feature type="domain" description="YHYH" evidence="2">
    <location>
        <begin position="93"/>
        <end position="283"/>
    </location>
</feature>
<comment type="caution">
    <text evidence="3">The sequence shown here is derived from an EMBL/GenBank/DDBJ whole genome shotgun (WGS) entry which is preliminary data.</text>
</comment>
<dbReference type="InterPro" id="IPR025924">
    <property type="entry name" value="YHYH_dom"/>
</dbReference>
<accession>A0A0N8WGK5</accession>
<feature type="signal peptide" evidence="1">
    <location>
        <begin position="1"/>
        <end position="23"/>
    </location>
</feature>
<evidence type="ECO:0000256" key="1">
    <source>
        <dbReference type="SAM" id="SignalP"/>
    </source>
</evidence>
<dbReference type="EMBL" id="LCTZ01000002">
    <property type="protein sequence ID" value="KQC31755.1"/>
    <property type="molecule type" value="Genomic_DNA"/>
</dbReference>
<feature type="chain" id="PRO_5006033954" description="YHYH domain-containing protein" evidence="1">
    <location>
        <begin position="24"/>
        <end position="307"/>
    </location>
</feature>
<dbReference type="Proteomes" id="UP000050827">
    <property type="component" value="Unassembled WGS sequence"/>
</dbReference>
<sequence length="307" mass="33829">MTTKNTSLAVLALLLFGCGSSTSKTPSKPQGNASTTHFLKAYELVSDKFGTKTTVAIQADSRIMKTNGLPNHSTGTFPNKGNPNTISAQNLSYEFPLNPVFSGESRWAREPGVALNGVKFEPETAERFVCETGEVYRIEAFQELVDLGLDFNNAHVQPTGAYHYHGVPVGLIETLYSRERDDIILVGFAHDGFPIYYSKSGKYKPSFKLSDGSRTGEVCSYTNPKTTIKKELKDTSPDGTFVSDWTYIEGLGELDECNGTELNGEYVYFVTDEYPYMGRCLKGVFTQKGPKGTPPGAHPHNLMRHPH</sequence>
<evidence type="ECO:0000313" key="4">
    <source>
        <dbReference type="Proteomes" id="UP000050827"/>
    </source>
</evidence>
<dbReference type="PROSITE" id="PS51257">
    <property type="entry name" value="PROKAR_LIPOPROTEIN"/>
    <property type="match status" value="1"/>
</dbReference>
<keyword evidence="1" id="KW-0732">Signal</keyword>
<dbReference type="AlphaFoldDB" id="A0A0N8WGK5"/>
<reference evidence="3 4" key="1">
    <citation type="submission" date="2015-04" db="EMBL/GenBank/DDBJ databases">
        <title>Complete genome of flavobacterium.</title>
        <authorList>
            <person name="Kwon Y.M."/>
            <person name="Kim S.-J."/>
        </authorList>
    </citation>
    <scope>NUCLEOTIDE SEQUENCE [LARGE SCALE GENOMIC DNA]</scope>
    <source>
        <strain evidence="3 4">DK169</strain>
    </source>
</reference>
<keyword evidence="4" id="KW-1185">Reference proteome</keyword>